<evidence type="ECO:0000313" key="1">
    <source>
        <dbReference type="EMBL" id="MDR6218532.1"/>
    </source>
</evidence>
<dbReference type="Proteomes" id="UP001185331">
    <property type="component" value="Unassembled WGS sequence"/>
</dbReference>
<evidence type="ECO:0000313" key="2">
    <source>
        <dbReference type="Proteomes" id="UP001185331"/>
    </source>
</evidence>
<reference evidence="1" key="1">
    <citation type="submission" date="2023-07" db="EMBL/GenBank/DDBJ databases">
        <title>Sorghum-associated microbial communities from plants grown in Nebraska, USA.</title>
        <authorList>
            <person name="Schachtman D."/>
        </authorList>
    </citation>
    <scope>NUCLEOTIDE SEQUENCE</scope>
    <source>
        <strain evidence="1">BE330</strain>
    </source>
</reference>
<comment type="caution">
    <text evidence="1">The sequence shown here is derived from an EMBL/GenBank/DDBJ whole genome shotgun (WGS) entry which is preliminary data.</text>
</comment>
<sequence>MLSGVWCLPPSRCSCSADHAAVRGHPGAGSRLHGPALAGLGTVREARPGGMLVGGLVPSPLALLVFTRPCWEAGHGEGACCVGGCAVPPSRCSCSADHAAVRGGRPGVALVPGAGLVCTVRRSRGSARSREAGPAGCFWGLGCVLPSRCSCSADHAAVRGGRPGAALVPGAGLVCTVRRSRGSARSCEAGPAGCFWGLVPVPPSRCSCSADHAGVEWCGVTARERS</sequence>
<dbReference type="EMBL" id="JAVDQK010000004">
    <property type="protein sequence ID" value="MDR6218532.1"/>
    <property type="molecule type" value="Genomic_DNA"/>
</dbReference>
<protein>
    <submittedName>
        <fullName evidence="1">Uncharacterized protein</fullName>
    </submittedName>
</protein>
<gene>
    <name evidence="1" type="ORF">J2Y00_002095</name>
</gene>
<accession>A0AAE3XBN5</accession>
<name>A0AAE3XBN5_9DEIO</name>
<dbReference type="AlphaFoldDB" id="A0AAE3XBN5"/>
<organism evidence="1 2">
    <name type="scientific">Deinococcus soli</name>
    <name type="common">ex Cha et al. 2016</name>
    <dbReference type="NCBI Taxonomy" id="1309411"/>
    <lineage>
        <taxon>Bacteria</taxon>
        <taxon>Thermotogati</taxon>
        <taxon>Deinococcota</taxon>
        <taxon>Deinococci</taxon>
        <taxon>Deinococcales</taxon>
        <taxon>Deinococcaceae</taxon>
        <taxon>Deinococcus</taxon>
    </lineage>
</organism>
<proteinExistence type="predicted"/>